<dbReference type="AlphaFoldDB" id="A0A812UIF5"/>
<protein>
    <submittedName>
        <fullName evidence="1">Ank2 protein</fullName>
    </submittedName>
</protein>
<organism evidence="1 2">
    <name type="scientific">Symbiodinium pilosum</name>
    <name type="common">Dinoflagellate</name>
    <dbReference type="NCBI Taxonomy" id="2952"/>
    <lineage>
        <taxon>Eukaryota</taxon>
        <taxon>Sar</taxon>
        <taxon>Alveolata</taxon>
        <taxon>Dinophyceae</taxon>
        <taxon>Suessiales</taxon>
        <taxon>Symbiodiniaceae</taxon>
        <taxon>Symbiodinium</taxon>
    </lineage>
</organism>
<keyword evidence="2" id="KW-1185">Reference proteome</keyword>
<dbReference type="Proteomes" id="UP000649617">
    <property type="component" value="Unassembled WGS sequence"/>
</dbReference>
<dbReference type="EMBL" id="CAJNIZ010036769">
    <property type="protein sequence ID" value="CAE7567392.1"/>
    <property type="molecule type" value="Genomic_DNA"/>
</dbReference>
<evidence type="ECO:0000313" key="1">
    <source>
        <dbReference type="EMBL" id="CAE7567392.1"/>
    </source>
</evidence>
<gene>
    <name evidence="1" type="primary">Ank2</name>
    <name evidence="1" type="ORF">SPIL2461_LOCUS15254</name>
</gene>
<accession>A0A812UIF5</accession>
<evidence type="ECO:0000313" key="2">
    <source>
        <dbReference type="Proteomes" id="UP000649617"/>
    </source>
</evidence>
<proteinExistence type="predicted"/>
<comment type="caution">
    <text evidence="1">The sequence shown here is derived from an EMBL/GenBank/DDBJ whole genome shotgun (WGS) entry which is preliminary data.</text>
</comment>
<reference evidence="1" key="1">
    <citation type="submission" date="2021-02" db="EMBL/GenBank/DDBJ databases">
        <authorList>
            <person name="Dougan E. K."/>
            <person name="Rhodes N."/>
            <person name="Thang M."/>
            <person name="Chan C."/>
        </authorList>
    </citation>
    <scope>NUCLEOTIDE SEQUENCE</scope>
</reference>
<sequence length="63" mass="6958">MVLESRLADLLQGQAKKFIHGFNAEHLNLGLLSGFLELRNLALNPEPVDELMLGSDLPFVLKA</sequence>
<name>A0A812UIF5_SYMPI</name>